<evidence type="ECO:0000313" key="2">
    <source>
        <dbReference type="Proteomes" id="UP001189624"/>
    </source>
</evidence>
<dbReference type="EMBL" id="OY731405">
    <property type="protein sequence ID" value="CAJ1972881.1"/>
    <property type="molecule type" value="Genomic_DNA"/>
</dbReference>
<dbReference type="AlphaFoldDB" id="A0AA86SU94"/>
<protein>
    <submittedName>
        <fullName evidence="1">Uncharacterized protein</fullName>
    </submittedName>
</protein>
<gene>
    <name evidence="1" type="ORF">AYBTSS11_LOCUS24938</name>
</gene>
<sequence length="66" mass="7553">MLGLSVVRREGAGRLAKELGLDVMIGIRDSRRQCLVQLVLTTAFNTFHYELRSQFMVGYCFPFPED</sequence>
<dbReference type="Gramene" id="rna-AYBTSS11_LOCUS24938">
    <property type="protein sequence ID" value="CAJ1972881.1"/>
    <property type="gene ID" value="gene-AYBTSS11_LOCUS24938"/>
</dbReference>
<dbReference type="Proteomes" id="UP001189624">
    <property type="component" value="Chromosome 8"/>
</dbReference>
<organism evidence="1 2">
    <name type="scientific">Sphenostylis stenocarpa</name>
    <dbReference type="NCBI Taxonomy" id="92480"/>
    <lineage>
        <taxon>Eukaryota</taxon>
        <taxon>Viridiplantae</taxon>
        <taxon>Streptophyta</taxon>
        <taxon>Embryophyta</taxon>
        <taxon>Tracheophyta</taxon>
        <taxon>Spermatophyta</taxon>
        <taxon>Magnoliopsida</taxon>
        <taxon>eudicotyledons</taxon>
        <taxon>Gunneridae</taxon>
        <taxon>Pentapetalae</taxon>
        <taxon>rosids</taxon>
        <taxon>fabids</taxon>
        <taxon>Fabales</taxon>
        <taxon>Fabaceae</taxon>
        <taxon>Papilionoideae</taxon>
        <taxon>50 kb inversion clade</taxon>
        <taxon>NPAAA clade</taxon>
        <taxon>indigoferoid/millettioid clade</taxon>
        <taxon>Phaseoleae</taxon>
        <taxon>Sphenostylis</taxon>
    </lineage>
</organism>
<reference evidence="1" key="1">
    <citation type="submission" date="2023-10" db="EMBL/GenBank/DDBJ databases">
        <authorList>
            <person name="Domelevo Entfellner J.-B."/>
        </authorList>
    </citation>
    <scope>NUCLEOTIDE SEQUENCE</scope>
</reference>
<evidence type="ECO:0000313" key="1">
    <source>
        <dbReference type="EMBL" id="CAJ1972881.1"/>
    </source>
</evidence>
<accession>A0AA86SU94</accession>
<proteinExistence type="predicted"/>
<keyword evidence="2" id="KW-1185">Reference proteome</keyword>
<name>A0AA86SU94_9FABA</name>